<organism evidence="1 2">
    <name type="scientific">Cyclobacterium qasimii M12-11B</name>
    <dbReference type="NCBI Taxonomy" id="641524"/>
    <lineage>
        <taxon>Bacteria</taxon>
        <taxon>Pseudomonadati</taxon>
        <taxon>Bacteroidota</taxon>
        <taxon>Cytophagia</taxon>
        <taxon>Cytophagales</taxon>
        <taxon>Cyclobacteriaceae</taxon>
        <taxon>Cyclobacterium</taxon>
    </lineage>
</organism>
<protein>
    <submittedName>
        <fullName evidence="1">Uncharacterized protein</fullName>
    </submittedName>
</protein>
<evidence type="ECO:0000313" key="1">
    <source>
        <dbReference type="EMBL" id="EPR67678.1"/>
    </source>
</evidence>
<dbReference type="Proteomes" id="UP000014974">
    <property type="component" value="Unassembled WGS sequence"/>
</dbReference>
<reference evidence="1 2" key="1">
    <citation type="journal article" date="2013" name="Genome Announc.">
        <title>Draft Genome Sequence of Cyclobacterium qasimii Strain M12-11BT, Isolated from Arctic Marine Sediment.</title>
        <authorList>
            <person name="Shivaji S."/>
            <person name="Ara S."/>
            <person name="Singh A."/>
            <person name="Kumar Pinnaka A."/>
        </authorList>
    </citation>
    <scope>NUCLEOTIDE SEQUENCE [LARGE SCALE GENOMIC DNA]</scope>
    <source>
        <strain evidence="1 2">M12-11B</strain>
    </source>
</reference>
<accession>S7WUA8</accession>
<evidence type="ECO:0000313" key="2">
    <source>
        <dbReference type="Proteomes" id="UP000014974"/>
    </source>
</evidence>
<gene>
    <name evidence="1" type="ORF">ADICYQ_3318</name>
</gene>
<sequence length="50" mass="6044">MLNFFFGNLHVLIISSWNAWLTQPNIKMKALRLALFVQDLHLFMWHFRIA</sequence>
<comment type="caution">
    <text evidence="1">The sequence shown here is derived from an EMBL/GenBank/DDBJ whole genome shotgun (WGS) entry which is preliminary data.</text>
</comment>
<name>S7WUA8_9BACT</name>
<proteinExistence type="predicted"/>
<dbReference type="EMBL" id="ATNM01000116">
    <property type="protein sequence ID" value="EPR67678.1"/>
    <property type="molecule type" value="Genomic_DNA"/>
</dbReference>
<dbReference type="AlphaFoldDB" id="S7WUA8"/>